<dbReference type="Proteomes" id="UP001596031">
    <property type="component" value="Unassembled WGS sequence"/>
</dbReference>
<reference evidence="2" key="1">
    <citation type="journal article" date="2019" name="Int. J. Syst. Evol. Microbiol.">
        <title>The Global Catalogue of Microorganisms (GCM) 10K type strain sequencing project: providing services to taxonomists for standard genome sequencing and annotation.</title>
        <authorList>
            <consortium name="The Broad Institute Genomics Platform"/>
            <consortium name="The Broad Institute Genome Sequencing Center for Infectious Disease"/>
            <person name="Wu L."/>
            <person name="Ma J."/>
        </authorList>
    </citation>
    <scope>NUCLEOTIDE SEQUENCE [LARGE SCALE GENOMIC DNA]</scope>
    <source>
        <strain evidence="2">CCUG 38813</strain>
    </source>
</reference>
<accession>A0ABW0PIZ4</accession>
<name>A0ABW0PIZ4_9BURK</name>
<dbReference type="EMBL" id="JBHSMS010000047">
    <property type="protein sequence ID" value="MFC5512611.1"/>
    <property type="molecule type" value="Genomic_DNA"/>
</dbReference>
<protein>
    <submittedName>
        <fullName evidence="1">Uncharacterized protein</fullName>
    </submittedName>
</protein>
<comment type="caution">
    <text evidence="1">The sequence shown here is derived from an EMBL/GenBank/DDBJ whole genome shotgun (WGS) entry which is preliminary data.</text>
</comment>
<dbReference type="RefSeq" id="WP_379723234.1">
    <property type="nucleotide sequence ID" value="NZ_JBHSMS010000047.1"/>
</dbReference>
<keyword evidence="2" id="KW-1185">Reference proteome</keyword>
<evidence type="ECO:0000313" key="1">
    <source>
        <dbReference type="EMBL" id="MFC5512611.1"/>
    </source>
</evidence>
<organism evidence="1 2">
    <name type="scientific">Massilia jejuensis</name>
    <dbReference type="NCBI Taxonomy" id="648894"/>
    <lineage>
        <taxon>Bacteria</taxon>
        <taxon>Pseudomonadati</taxon>
        <taxon>Pseudomonadota</taxon>
        <taxon>Betaproteobacteria</taxon>
        <taxon>Burkholderiales</taxon>
        <taxon>Oxalobacteraceae</taxon>
        <taxon>Telluria group</taxon>
        <taxon>Massilia</taxon>
    </lineage>
</organism>
<proteinExistence type="predicted"/>
<evidence type="ECO:0000313" key="2">
    <source>
        <dbReference type="Proteomes" id="UP001596031"/>
    </source>
</evidence>
<gene>
    <name evidence="1" type="ORF">ACFPOU_15930</name>
</gene>
<sequence length="69" mass="7418">MSSIEGVQAATPVPQANLLNNAAAFLRKIGSRLVVPVASTEDMNQVWRIYRLRPGADTARPARTGAADR</sequence>